<keyword evidence="1" id="KW-0175">Coiled coil</keyword>
<dbReference type="NCBIfam" id="TIGR02231">
    <property type="entry name" value="mucoidy inhibitor MuiA family protein"/>
    <property type="match status" value="1"/>
</dbReference>
<feature type="domain" description="DUF4140" evidence="4">
    <location>
        <begin position="60"/>
        <end position="149"/>
    </location>
</feature>
<dbReference type="PANTHER" id="PTHR31005:SF8">
    <property type="entry name" value="DUF4139 DOMAIN-CONTAINING PROTEIN"/>
    <property type="match status" value="1"/>
</dbReference>
<dbReference type="Pfam" id="PF13600">
    <property type="entry name" value="DUF4140"/>
    <property type="match status" value="1"/>
</dbReference>
<proteinExistence type="predicted"/>
<dbReference type="InterPro" id="IPR025554">
    <property type="entry name" value="DUF4140"/>
</dbReference>
<dbReference type="Proteomes" id="UP000436694">
    <property type="component" value="Unassembled WGS sequence"/>
</dbReference>
<evidence type="ECO:0000313" key="6">
    <source>
        <dbReference type="Proteomes" id="UP000436694"/>
    </source>
</evidence>
<keyword evidence="6" id="KW-1185">Reference proteome</keyword>
<comment type="caution">
    <text evidence="5">The sequence shown here is derived from an EMBL/GenBank/DDBJ whole genome shotgun (WGS) entry which is preliminary data.</text>
</comment>
<organism evidence="5 6">
    <name type="scientific">Tritonibacter aquimaris</name>
    <dbReference type="NCBI Taxonomy" id="2663379"/>
    <lineage>
        <taxon>Bacteria</taxon>
        <taxon>Pseudomonadati</taxon>
        <taxon>Pseudomonadota</taxon>
        <taxon>Alphaproteobacteria</taxon>
        <taxon>Rhodobacterales</taxon>
        <taxon>Paracoccaceae</taxon>
        <taxon>Tritonibacter</taxon>
    </lineage>
</organism>
<keyword evidence="2" id="KW-0732">Signal</keyword>
<gene>
    <name evidence="5" type="ORF">GG681_05615</name>
</gene>
<dbReference type="Pfam" id="PF13598">
    <property type="entry name" value="DUF4139"/>
    <property type="match status" value="1"/>
</dbReference>
<dbReference type="EMBL" id="WIXK01000002">
    <property type="protein sequence ID" value="MQY42109.1"/>
    <property type="molecule type" value="Genomic_DNA"/>
</dbReference>
<reference evidence="5 6" key="1">
    <citation type="submission" date="2019-10" db="EMBL/GenBank/DDBJ databases">
        <title>Epibacterium sp. nov., isolated from seawater.</title>
        <authorList>
            <person name="Zhang X."/>
            <person name="Li N."/>
        </authorList>
    </citation>
    <scope>NUCLEOTIDE SEQUENCE [LARGE SCALE GENOMIC DNA]</scope>
    <source>
        <strain evidence="5 6">SM1969</strain>
    </source>
</reference>
<sequence length="561" mass="61186">MCRSLGKGVACGTFFFFAQSLSCPHNRSAIMLRCLAAILMAWAATAGADEFETLSTPQSVVLFPGFAEITRSAEIALPQGRHQLVVLGLAEEAQAMRVDIGGADLLTMRWGAGLRAVPESAALSAARENLQQAEENIATLTDEIAAIRAIAEAAASQMRFLDRLGEGVETPAFVSEISALVGREATAARSRQINAEAQARTLAEGLPALQRAREDAALILQEASNERRQRAYVVLELDVAQAGLVSVDLRYFDDRGSWQPSYALELKTEPEVQLTLKRGVRVEQDTGENWRDIALTLSTQLPDAQNAPSLLYPQLRRFEDPQQVRSLSKYAADAMAPAMAEPIIVESAEGFVTQHNSVGVTYHLSHPVSVQSGGDQVEIAMDTRVLPARLSAVAVPLRDEKAYRVVEVENTLGEHLLAADEVGYFVDGSLVSFADFAELPAGGIASLGFGPIHGLSLKRDVVQQTEGDRGVISRQNLQAQQVEIEVINQTARAWDLRVIDRVPYGEQEDLEISWQAEPPVSVENLDKQRGILAWDLVLKAGEQQLITLEHSLRWPDGKVLR</sequence>
<dbReference type="PANTHER" id="PTHR31005">
    <property type="entry name" value="DUF4139 DOMAIN-CONTAINING PROTEIN"/>
    <property type="match status" value="1"/>
</dbReference>
<protein>
    <submittedName>
        <fullName evidence="5">Mucoidy inhibitor MuiA family protein</fullName>
    </submittedName>
</protein>
<feature type="chain" id="PRO_5032766062" evidence="2">
    <location>
        <begin position="44"/>
        <end position="561"/>
    </location>
</feature>
<name>A0A844AL25_9RHOB</name>
<evidence type="ECO:0000313" key="5">
    <source>
        <dbReference type="EMBL" id="MQY42109.1"/>
    </source>
</evidence>
<dbReference type="AlphaFoldDB" id="A0A844AL25"/>
<evidence type="ECO:0000256" key="2">
    <source>
        <dbReference type="SAM" id="SignalP"/>
    </source>
</evidence>
<feature type="domain" description="DUF4139" evidence="3">
    <location>
        <begin position="248"/>
        <end position="555"/>
    </location>
</feature>
<dbReference type="InterPro" id="IPR011935">
    <property type="entry name" value="CHP02231"/>
</dbReference>
<evidence type="ECO:0000259" key="4">
    <source>
        <dbReference type="Pfam" id="PF13600"/>
    </source>
</evidence>
<evidence type="ECO:0000256" key="1">
    <source>
        <dbReference type="SAM" id="Coils"/>
    </source>
</evidence>
<feature type="coiled-coil region" evidence="1">
    <location>
        <begin position="123"/>
        <end position="150"/>
    </location>
</feature>
<accession>A0A844AL25</accession>
<evidence type="ECO:0000259" key="3">
    <source>
        <dbReference type="Pfam" id="PF13598"/>
    </source>
</evidence>
<feature type="signal peptide" evidence="2">
    <location>
        <begin position="1"/>
        <end position="43"/>
    </location>
</feature>
<dbReference type="InterPro" id="IPR037291">
    <property type="entry name" value="DUF4139"/>
</dbReference>